<dbReference type="CDD" id="cd01839">
    <property type="entry name" value="SGNH_arylesterase_like"/>
    <property type="match status" value="1"/>
</dbReference>
<dbReference type="AlphaFoldDB" id="A0A7Y0EZY8"/>
<dbReference type="EMBL" id="JAAIIH010000001">
    <property type="protein sequence ID" value="NMM99509.1"/>
    <property type="molecule type" value="Genomic_DNA"/>
</dbReference>
<dbReference type="SUPFAM" id="SSF52266">
    <property type="entry name" value="SGNH hydrolase"/>
    <property type="match status" value="1"/>
</dbReference>
<comment type="caution">
    <text evidence="2">The sequence shown here is derived from an EMBL/GenBank/DDBJ whole genome shotgun (WGS) entry which is preliminary data.</text>
</comment>
<dbReference type="PANTHER" id="PTHR30383">
    <property type="entry name" value="THIOESTERASE 1/PROTEASE 1/LYSOPHOSPHOLIPASE L1"/>
    <property type="match status" value="1"/>
</dbReference>
<feature type="domain" description="SGNH hydrolase-type esterase" evidence="1">
    <location>
        <begin position="6"/>
        <end position="197"/>
    </location>
</feature>
<dbReference type="RefSeq" id="WP_169274689.1">
    <property type="nucleotide sequence ID" value="NZ_JAAIIH010000001.1"/>
</dbReference>
<dbReference type="Proteomes" id="UP000588277">
    <property type="component" value="Unassembled WGS sequence"/>
</dbReference>
<name>A0A7Y0EZY8_9BIFI</name>
<dbReference type="PANTHER" id="PTHR30383:SF29">
    <property type="entry name" value="SGNH HYDROLASE-TYPE ESTERASE DOMAIN-CONTAINING PROTEIN"/>
    <property type="match status" value="1"/>
</dbReference>
<dbReference type="InterPro" id="IPR036514">
    <property type="entry name" value="SGNH_hydro_sf"/>
</dbReference>
<proteinExistence type="predicted"/>
<evidence type="ECO:0000313" key="3">
    <source>
        <dbReference type="Proteomes" id="UP000588277"/>
    </source>
</evidence>
<dbReference type="InterPro" id="IPR051532">
    <property type="entry name" value="Ester_Hydrolysis_Enzymes"/>
</dbReference>
<protein>
    <submittedName>
        <fullName evidence="2">Lipolytic enzyme, G-D-S-L family</fullName>
    </submittedName>
</protein>
<dbReference type="Gene3D" id="3.40.50.1110">
    <property type="entry name" value="SGNH hydrolase"/>
    <property type="match status" value="1"/>
</dbReference>
<organism evidence="2 3">
    <name type="scientific">Bifidobacterium moraviense</name>
    <dbReference type="NCBI Taxonomy" id="2675323"/>
    <lineage>
        <taxon>Bacteria</taxon>
        <taxon>Bacillati</taxon>
        <taxon>Actinomycetota</taxon>
        <taxon>Actinomycetes</taxon>
        <taxon>Bifidobacteriales</taxon>
        <taxon>Bifidobacteriaceae</taxon>
        <taxon>Bifidobacterium</taxon>
    </lineage>
</organism>
<evidence type="ECO:0000259" key="1">
    <source>
        <dbReference type="Pfam" id="PF13472"/>
    </source>
</evidence>
<reference evidence="2 3" key="1">
    <citation type="submission" date="2020-02" db="EMBL/GenBank/DDBJ databases">
        <title>Characterization of phylogenetic diversity of novel bifidobacterial species isolated in Czech ZOOs.</title>
        <authorList>
            <person name="Lugli G.A."/>
            <person name="Vera N.B."/>
            <person name="Ventura M."/>
        </authorList>
    </citation>
    <scope>NUCLEOTIDE SEQUENCE [LARGE SCALE GENOMIC DNA]</scope>
    <source>
        <strain evidence="2 3">DSM 109958</strain>
    </source>
</reference>
<keyword evidence="3" id="KW-1185">Reference proteome</keyword>
<gene>
    <name evidence="2" type="ORF">G1C96_0086</name>
</gene>
<accession>A0A7Y0EZY8</accession>
<evidence type="ECO:0000313" key="2">
    <source>
        <dbReference type="EMBL" id="NMM99509.1"/>
    </source>
</evidence>
<sequence>MKNVLCFGDSNTFGTNPNRIGTRHPFDVRWTGRLAGLLGPDWRVIEEGMGGRTTVFDNPLEPQRDGIGALTVVLQSARPIDYAIVALGTNDLKEIFNASPRTVAAAAEFVCQTIERYPYGGCGPAPKILLVSPIHIKPGIENSPYVGFAADAAPRSRELARYYREVAERNGYLFFDASEVAEASDVDKLHMEAASHARYAEAVARILLDDAARAN</sequence>
<dbReference type="InterPro" id="IPR013830">
    <property type="entry name" value="SGNH_hydro"/>
</dbReference>
<dbReference type="Pfam" id="PF13472">
    <property type="entry name" value="Lipase_GDSL_2"/>
    <property type="match status" value="1"/>
</dbReference>